<keyword evidence="3 9" id="KW-0813">Transport</keyword>
<feature type="transmembrane region" description="Helical" evidence="9">
    <location>
        <begin position="209"/>
        <end position="228"/>
    </location>
</feature>
<feature type="transmembrane region" description="Helical" evidence="9">
    <location>
        <begin position="386"/>
        <end position="404"/>
    </location>
</feature>
<evidence type="ECO:0000256" key="1">
    <source>
        <dbReference type="ARBA" id="ARBA00004651"/>
    </source>
</evidence>
<accession>A0A7C9NVP9</accession>
<feature type="transmembrane region" description="Helical" evidence="9">
    <location>
        <begin position="248"/>
        <end position="267"/>
    </location>
</feature>
<comment type="caution">
    <text evidence="10">The sequence shown here is derived from an EMBL/GenBank/DDBJ whole genome shotgun (WGS) entry which is preliminary data.</text>
</comment>
<feature type="transmembrane region" description="Helical" evidence="9">
    <location>
        <begin position="183"/>
        <end position="202"/>
    </location>
</feature>
<dbReference type="AlphaFoldDB" id="A0A7C9NVP9"/>
<dbReference type="EMBL" id="QWKH01000072">
    <property type="protein sequence ID" value="NBI35086.1"/>
    <property type="molecule type" value="Genomic_DNA"/>
</dbReference>
<keyword evidence="7 9" id="KW-1133">Transmembrane helix</keyword>
<reference evidence="10" key="1">
    <citation type="submission" date="2018-08" db="EMBL/GenBank/DDBJ databases">
        <title>Murine metabolic-syndrome-specific gut microbial biobank.</title>
        <authorList>
            <person name="Liu C."/>
        </authorList>
    </citation>
    <scope>NUCLEOTIDE SEQUENCE [LARGE SCALE GENOMIC DNA]</scope>
    <source>
        <strain evidence="10">Z82</strain>
    </source>
</reference>
<keyword evidence="4 9" id="KW-1003">Cell membrane</keyword>
<protein>
    <submittedName>
        <fullName evidence="10">Alanine:cation symporter family protein</fullName>
    </submittedName>
</protein>
<comment type="similarity">
    <text evidence="2 9">Belongs to the alanine or glycine:cation symporter (AGCS) (TC 2.A.25) family.</text>
</comment>
<dbReference type="Gene3D" id="1.20.1740.10">
    <property type="entry name" value="Amino acid/polyamine transporter I"/>
    <property type="match status" value="1"/>
</dbReference>
<feature type="transmembrane region" description="Helical" evidence="9">
    <location>
        <begin position="351"/>
        <end position="374"/>
    </location>
</feature>
<evidence type="ECO:0000256" key="3">
    <source>
        <dbReference type="ARBA" id="ARBA00022448"/>
    </source>
</evidence>
<dbReference type="Pfam" id="PF01235">
    <property type="entry name" value="Na_Ala_symp"/>
    <property type="match status" value="1"/>
</dbReference>
<evidence type="ECO:0000256" key="4">
    <source>
        <dbReference type="ARBA" id="ARBA00022475"/>
    </source>
</evidence>
<organism evidence="10">
    <name type="scientific">Muribaculaceae bacterium Z82</name>
    <dbReference type="NCBI Taxonomy" id="2304548"/>
    <lineage>
        <taxon>Bacteria</taxon>
        <taxon>Pseudomonadati</taxon>
        <taxon>Bacteroidota</taxon>
        <taxon>Bacteroidia</taxon>
        <taxon>Bacteroidales</taxon>
        <taxon>Muribaculaceae</taxon>
    </lineage>
</organism>
<dbReference type="PANTHER" id="PTHR30330:SF1">
    <property type="entry name" value="AMINO-ACID CARRIER PROTEIN ALST"/>
    <property type="match status" value="1"/>
</dbReference>
<dbReference type="PRINTS" id="PR00175">
    <property type="entry name" value="NAALASMPORT"/>
</dbReference>
<proteinExistence type="inferred from homology"/>
<dbReference type="GO" id="GO:0005886">
    <property type="term" value="C:plasma membrane"/>
    <property type="evidence" value="ECO:0007669"/>
    <property type="project" value="UniProtKB-SubCell"/>
</dbReference>
<evidence type="ECO:0000256" key="2">
    <source>
        <dbReference type="ARBA" id="ARBA00009261"/>
    </source>
</evidence>
<dbReference type="PANTHER" id="PTHR30330">
    <property type="entry name" value="AGSS FAMILY TRANSPORTER, SODIUM-ALANINE"/>
    <property type="match status" value="1"/>
</dbReference>
<dbReference type="GO" id="GO:0005283">
    <property type="term" value="F:amino acid:sodium symporter activity"/>
    <property type="evidence" value="ECO:0007669"/>
    <property type="project" value="InterPro"/>
</dbReference>
<keyword evidence="8 9" id="KW-0472">Membrane</keyword>
<comment type="subcellular location">
    <subcellularLocation>
        <location evidence="1 9">Cell membrane</location>
        <topology evidence="1 9">Multi-pass membrane protein</topology>
    </subcellularLocation>
</comment>
<feature type="transmembrane region" description="Helical" evidence="9">
    <location>
        <begin position="93"/>
        <end position="118"/>
    </location>
</feature>
<keyword evidence="6 9" id="KW-0769">Symport</keyword>
<name>A0A7C9NVP9_9BACT</name>
<keyword evidence="5 9" id="KW-0812">Transmembrane</keyword>
<evidence type="ECO:0000313" key="10">
    <source>
        <dbReference type="EMBL" id="NBI35086.1"/>
    </source>
</evidence>
<evidence type="ECO:0000256" key="6">
    <source>
        <dbReference type="ARBA" id="ARBA00022847"/>
    </source>
</evidence>
<feature type="transmembrane region" description="Helical" evidence="9">
    <location>
        <begin position="416"/>
        <end position="437"/>
    </location>
</feature>
<dbReference type="NCBIfam" id="TIGR00835">
    <property type="entry name" value="agcS"/>
    <property type="match status" value="1"/>
</dbReference>
<feature type="transmembrane region" description="Helical" evidence="9">
    <location>
        <begin position="143"/>
        <end position="163"/>
    </location>
</feature>
<evidence type="ECO:0000256" key="7">
    <source>
        <dbReference type="ARBA" id="ARBA00022989"/>
    </source>
</evidence>
<dbReference type="FunFam" id="1.20.1740.10:FF:000004">
    <property type="entry name" value="Sodium:alanine symporter family protein"/>
    <property type="match status" value="1"/>
</dbReference>
<feature type="transmembrane region" description="Helical" evidence="9">
    <location>
        <begin position="12"/>
        <end position="31"/>
    </location>
</feature>
<evidence type="ECO:0000256" key="8">
    <source>
        <dbReference type="ARBA" id="ARBA00023136"/>
    </source>
</evidence>
<gene>
    <name evidence="10" type="ORF">D1639_08615</name>
</gene>
<feature type="transmembrane region" description="Helical" evidence="9">
    <location>
        <begin position="65"/>
        <end position="87"/>
    </location>
</feature>
<evidence type="ECO:0000256" key="5">
    <source>
        <dbReference type="ARBA" id="ARBA00022692"/>
    </source>
</evidence>
<feature type="transmembrane region" description="Helical" evidence="9">
    <location>
        <begin position="304"/>
        <end position="324"/>
    </location>
</feature>
<sequence length="498" mass="53994">MLVAVTGEIDGFMYTYILVVLLVFVGIYFSVRTKFVQVRYIKDMFTQLTEKKHVPGQKSISSFQALMVSTASRVGTGNIAGVATAIATGGPGAVVWMWIMCIVGAASAFIESTLAQIWKVRGKEGEYRGGPAYYIDQALGKRWLAILFAVLLILCFAFGFNGLQAYNAASALEYYIPDYATNGAAIAVGIVLAVFTAFVIFGGASRISIITSIIVPVMAIAYIALAVWTTVTNLGEIPAVFSTMFASAFNFQSIAGGFAGSVVMLGIKRGLFSNEAGMGSAPNAAATASVSHPCKQGLVQSLSVYIDTLVICTCSAMMVMVFYVQNPAAAEALNGMPLVQMAVNNSVGEMGIHFMTFAIFAFAFSSLIGNYFYAESNFRFITKNRWALLVFRVLCLAFIYYGAVNSFDLAWNLADIFMGFMAIVNLIAILLLGKWALRALDDYTAQRKAGKDPVFVAEHIQGLPATECWHVDQLEEYGPSPMKEYLEEAIDTDFVTLK</sequence>
<dbReference type="InterPro" id="IPR001463">
    <property type="entry name" value="Na/Ala_symport"/>
</dbReference>
<evidence type="ECO:0000256" key="9">
    <source>
        <dbReference type="RuleBase" id="RU363064"/>
    </source>
</evidence>